<evidence type="ECO:0000256" key="4">
    <source>
        <dbReference type="PIRNR" id="PIRNR037489"/>
    </source>
</evidence>
<dbReference type="PANTHER" id="PTHR13799">
    <property type="entry name" value="NGG1 INTERACTING FACTOR 3"/>
    <property type="match status" value="1"/>
</dbReference>
<evidence type="ECO:0000313" key="5">
    <source>
        <dbReference type="EMBL" id="MDQ0190461.1"/>
    </source>
</evidence>
<gene>
    <name evidence="5" type="ORF">J2S03_002326</name>
</gene>
<name>A0ABT9XJI6_9BACL</name>
<keyword evidence="3 4" id="KW-0479">Metal-binding</keyword>
<keyword evidence="6" id="KW-1185">Reference proteome</keyword>
<evidence type="ECO:0000256" key="1">
    <source>
        <dbReference type="ARBA" id="ARBA00006964"/>
    </source>
</evidence>
<dbReference type="NCBIfam" id="TIGR00486">
    <property type="entry name" value="YbgI_SA1388"/>
    <property type="match status" value="1"/>
</dbReference>
<comment type="caution">
    <text evidence="5">The sequence shown here is derived from an EMBL/GenBank/DDBJ whole genome shotgun (WGS) entry which is preliminary data.</text>
</comment>
<evidence type="ECO:0000313" key="6">
    <source>
        <dbReference type="Proteomes" id="UP001232973"/>
    </source>
</evidence>
<dbReference type="InterPro" id="IPR015867">
    <property type="entry name" value="N-reg_PII/ATP_PRibTrfase_C"/>
</dbReference>
<dbReference type="Gene3D" id="3.40.1390.30">
    <property type="entry name" value="NIF3 (NGG1p interacting factor 3)-like"/>
    <property type="match status" value="1"/>
</dbReference>
<dbReference type="Gene3D" id="3.30.70.120">
    <property type="match status" value="1"/>
</dbReference>
<proteinExistence type="inferred from homology"/>
<protein>
    <recommendedName>
        <fullName evidence="2 4">GTP cyclohydrolase 1 type 2 homolog</fullName>
    </recommendedName>
</protein>
<comment type="similarity">
    <text evidence="1 4">Belongs to the GTP cyclohydrolase I type 2/NIF3 family.</text>
</comment>
<dbReference type="RefSeq" id="WP_274455465.1">
    <property type="nucleotide sequence ID" value="NZ_CP067097.1"/>
</dbReference>
<evidence type="ECO:0000256" key="2">
    <source>
        <dbReference type="ARBA" id="ARBA00022112"/>
    </source>
</evidence>
<dbReference type="InterPro" id="IPR017221">
    <property type="entry name" value="DUF34/NIF3_bac"/>
</dbReference>
<dbReference type="PIRSF" id="PIRSF037489">
    <property type="entry name" value="UCP037489_NIF3_YqfO"/>
    <property type="match status" value="1"/>
</dbReference>
<evidence type="ECO:0000256" key="3">
    <source>
        <dbReference type="ARBA" id="ARBA00022723"/>
    </source>
</evidence>
<sequence>MATTIQDVIDVMEQFAPPSLAFPNDPVGLQVGRTDRPVRRVWLALDASCAVIEQAAAAQADLLITHHELFYRPLPKLDTSTWRGRAIATAILHDLTIYAAHTNLDVTEGGVNDVLAERLGLKDVEILDRMKNEQLRKLVVFVPTTHAEAVRDAVCSAGAGHIGQYSHCTFNTPGTGTFLPLAGTQPYIGQVGSITATDEVRIETVVPASQTERVIRAMLEAHPYEEVAYDLYPLEIMGRPYGIGRVGNLPAPTSLGVFADQVRQSLGLTHIRFGGNPDLLVERVAVLGGSGGRWVAKAIEQGAQVLVTSDCDHHVVAEAWEEGLAVIDATHAALERPVLERVKSVIDQAFGHSLQVTIADVHEDPFHWI</sequence>
<accession>A0ABT9XJI6</accession>
<dbReference type="PANTHER" id="PTHR13799:SF14">
    <property type="entry name" value="GTP CYCLOHYDROLASE 1 TYPE 2 HOMOLOG"/>
    <property type="match status" value="1"/>
</dbReference>
<dbReference type="SUPFAM" id="SSF102705">
    <property type="entry name" value="NIF3 (NGG1p interacting factor 3)-like"/>
    <property type="match status" value="1"/>
</dbReference>
<dbReference type="InterPro" id="IPR002678">
    <property type="entry name" value="DUF34/NIF3"/>
</dbReference>
<dbReference type="Proteomes" id="UP001232973">
    <property type="component" value="Unassembled WGS sequence"/>
</dbReference>
<dbReference type="InterPro" id="IPR036069">
    <property type="entry name" value="DUF34/NIF3_sf"/>
</dbReference>
<dbReference type="EMBL" id="JAUSTP010000019">
    <property type="protein sequence ID" value="MDQ0190461.1"/>
    <property type="molecule type" value="Genomic_DNA"/>
</dbReference>
<reference evidence="5 6" key="1">
    <citation type="submission" date="2023-07" db="EMBL/GenBank/DDBJ databases">
        <title>Genomic Encyclopedia of Type Strains, Phase IV (KMG-IV): sequencing the most valuable type-strain genomes for metagenomic binning, comparative biology and taxonomic classification.</title>
        <authorList>
            <person name="Goeker M."/>
        </authorList>
    </citation>
    <scope>NUCLEOTIDE SEQUENCE [LARGE SCALE GENOMIC DNA]</scope>
    <source>
        <strain evidence="5 6">DSM 4006</strain>
    </source>
</reference>
<dbReference type="Pfam" id="PF01784">
    <property type="entry name" value="DUF34_NIF3"/>
    <property type="match status" value="1"/>
</dbReference>
<organism evidence="5 6">
    <name type="scientific">Alicyclobacillus cycloheptanicus</name>
    <dbReference type="NCBI Taxonomy" id="1457"/>
    <lineage>
        <taxon>Bacteria</taxon>
        <taxon>Bacillati</taxon>
        <taxon>Bacillota</taxon>
        <taxon>Bacilli</taxon>
        <taxon>Bacillales</taxon>
        <taxon>Alicyclobacillaceae</taxon>
        <taxon>Alicyclobacillus</taxon>
    </lineage>
</organism>